<dbReference type="PANTHER" id="PTHR47182">
    <property type="entry name" value="CELL WALL ALPHA-1,3-GLUCAN SYNTHASE AGS1-RELATED"/>
    <property type="match status" value="1"/>
</dbReference>
<comment type="caution">
    <text evidence="5">The sequence shown here is derived from an EMBL/GenBank/DDBJ whole genome shotgun (WGS) entry which is preliminary data.</text>
</comment>
<evidence type="ECO:0000256" key="1">
    <source>
        <dbReference type="ARBA" id="ARBA00022676"/>
    </source>
</evidence>
<dbReference type="Pfam" id="PF08323">
    <property type="entry name" value="Glyco_transf_5"/>
    <property type="match status" value="1"/>
</dbReference>
<keyword evidence="1" id="KW-0328">Glycosyltransferase</keyword>
<dbReference type="Proteomes" id="UP000601435">
    <property type="component" value="Unassembled WGS sequence"/>
</dbReference>
<dbReference type="InterPro" id="IPR013534">
    <property type="entry name" value="Starch_synth_cat_dom"/>
</dbReference>
<sequence length="503" mass="56660">HVRTFLRDPSAYLDTATQGACQFGTKVFTLQTRYVASSLPQFKVEDVLKMLDVFERLGGDGWPDEPKMPMLDAPPVPAYSICLTLLWPVPVFIFWLLDFLLTRRRRTVRQSGTDTDGGQQQFVAHDEDADASQDYPIRLGTFARETRPGHFPVMLASLEHSLPHLAKGRATAGGLGKVVDLIARKHPSDILLVHPMLKPEDGKLQYGQPHEELMPLRLVIGGYRMRFSNHGIYPNPLSRRAVLRFFSLWNQAVGALLARHKPRVFHCPDFHTAIAPWYALPEHPDLRMLLVLHNAEYQGTISTDMIFGTRLSTIASLFNLPPRMVEDHLVLDGRFNMLKAAVDFVREKQGGRGVCAVSQWYAAECHASYGVLWPLPSIQGLDNPMLEEERAVVKGDINQAKAEAKHRIQRRFGLQENPNARLFVSLGRLVRQKGVDLIADVAGWLLSEHVDAQLILVGPIGDGFGHYAATKLQQLDENGQYQGRLYVNIQFMRDPEALKDMKL</sequence>
<evidence type="ECO:0000259" key="4">
    <source>
        <dbReference type="Pfam" id="PF08323"/>
    </source>
</evidence>
<accession>A0A812YL02</accession>
<dbReference type="GO" id="GO:0047657">
    <property type="term" value="F:alpha-1,3-glucan synthase activity"/>
    <property type="evidence" value="ECO:0007669"/>
    <property type="project" value="UniProtKB-EC"/>
</dbReference>
<proteinExistence type="predicted"/>
<feature type="domain" description="Starch synthase catalytic" evidence="4">
    <location>
        <begin position="228"/>
        <end position="346"/>
    </location>
</feature>
<keyword evidence="2" id="KW-0808">Transferase</keyword>
<dbReference type="Gene3D" id="3.40.50.2000">
    <property type="entry name" value="Glycogen Phosphorylase B"/>
    <property type="match status" value="2"/>
</dbReference>
<dbReference type="OrthoDB" id="440650at2759"/>
<evidence type="ECO:0000313" key="5">
    <source>
        <dbReference type="EMBL" id="CAE7781103.1"/>
    </source>
</evidence>
<dbReference type="SUPFAM" id="SSF53756">
    <property type="entry name" value="UDP-Glycosyltransferase/glycogen phosphorylase"/>
    <property type="match status" value="1"/>
</dbReference>
<feature type="non-terminal residue" evidence="5">
    <location>
        <position position="503"/>
    </location>
</feature>
<evidence type="ECO:0000256" key="3">
    <source>
        <dbReference type="SAM" id="Phobius"/>
    </source>
</evidence>
<evidence type="ECO:0000313" key="6">
    <source>
        <dbReference type="Proteomes" id="UP000601435"/>
    </source>
</evidence>
<dbReference type="EMBL" id="CAJNJA010042145">
    <property type="protein sequence ID" value="CAE7781103.1"/>
    <property type="molecule type" value="Genomic_DNA"/>
</dbReference>
<protein>
    <submittedName>
        <fullName evidence="5">Mok12 protein</fullName>
    </submittedName>
</protein>
<dbReference type="AlphaFoldDB" id="A0A812YL02"/>
<evidence type="ECO:0000256" key="2">
    <source>
        <dbReference type="ARBA" id="ARBA00022679"/>
    </source>
</evidence>
<keyword evidence="3" id="KW-0472">Membrane</keyword>
<keyword evidence="3" id="KW-0812">Transmembrane</keyword>
<dbReference type="PANTHER" id="PTHR47182:SF2">
    <property type="entry name" value="CELL WALL ALPHA-1,3-GLUCAN SYNTHASE AGS1"/>
    <property type="match status" value="1"/>
</dbReference>
<organism evidence="5 6">
    <name type="scientific">Symbiodinium necroappetens</name>
    <dbReference type="NCBI Taxonomy" id="1628268"/>
    <lineage>
        <taxon>Eukaryota</taxon>
        <taxon>Sar</taxon>
        <taxon>Alveolata</taxon>
        <taxon>Dinophyceae</taxon>
        <taxon>Suessiales</taxon>
        <taxon>Symbiodiniaceae</taxon>
        <taxon>Symbiodinium</taxon>
    </lineage>
</organism>
<keyword evidence="3" id="KW-1133">Transmembrane helix</keyword>
<feature type="non-terminal residue" evidence="5">
    <location>
        <position position="1"/>
    </location>
</feature>
<gene>
    <name evidence="5" type="primary">mok12</name>
    <name evidence="5" type="ORF">SNEC2469_LOCUS22888</name>
</gene>
<dbReference type="InterPro" id="IPR058655">
    <property type="entry name" value="Mok11-14/Ags1-like"/>
</dbReference>
<keyword evidence="6" id="KW-1185">Reference proteome</keyword>
<name>A0A812YL02_9DINO</name>
<reference evidence="5" key="1">
    <citation type="submission" date="2021-02" db="EMBL/GenBank/DDBJ databases">
        <authorList>
            <person name="Dougan E. K."/>
            <person name="Rhodes N."/>
            <person name="Thang M."/>
            <person name="Chan C."/>
        </authorList>
    </citation>
    <scope>NUCLEOTIDE SEQUENCE</scope>
</reference>
<feature type="transmembrane region" description="Helical" evidence="3">
    <location>
        <begin position="78"/>
        <end position="101"/>
    </location>
</feature>